<feature type="domain" description="Cupin type-2" evidence="1">
    <location>
        <begin position="34"/>
        <end position="94"/>
    </location>
</feature>
<dbReference type="eggNOG" id="COG0662">
    <property type="taxonomic scope" value="Bacteria"/>
</dbReference>
<dbReference type="HOGENOM" id="CLU_131430_1_0_10"/>
<dbReference type="InterPro" id="IPR011051">
    <property type="entry name" value="RmlC_Cupin_sf"/>
</dbReference>
<evidence type="ECO:0000313" key="3">
    <source>
        <dbReference type="Proteomes" id="UP000008514"/>
    </source>
</evidence>
<reference evidence="2" key="2">
    <citation type="submission" date="2012-09" db="EMBL/GenBank/DDBJ databases">
        <title>The complete sequence of Psychroflexus torquis an extreme psychrophile from sea-ice that is stimulated by light.</title>
        <authorList>
            <person name="Feng S."/>
            <person name="Powell S.M."/>
            <person name="Bowman J.P."/>
        </authorList>
    </citation>
    <scope>NUCLEOTIDE SEQUENCE [LARGE SCALE GENOMIC DNA]</scope>
    <source>
        <strain evidence="2">ATCC 700755</strain>
    </source>
</reference>
<dbReference type="RefSeq" id="WP_015023935.1">
    <property type="nucleotide sequence ID" value="NC_018721.1"/>
</dbReference>
<reference evidence="2" key="1">
    <citation type="submission" date="2006-03" db="EMBL/GenBank/DDBJ databases">
        <authorList>
            <person name="Bowman J."/>
            <person name="Ferriera S."/>
            <person name="Johnson J."/>
            <person name="Kravitz S."/>
            <person name="Halpern A."/>
            <person name="Remington K."/>
            <person name="Beeson K."/>
            <person name="Tran B."/>
            <person name="Rogers Y.-H."/>
            <person name="Friedman R."/>
            <person name="Venter J.C."/>
        </authorList>
    </citation>
    <scope>NUCLEOTIDE SEQUENCE [LARGE SCALE GENOMIC DNA]</scope>
    <source>
        <strain evidence="2">ATCC 700755</strain>
    </source>
</reference>
<keyword evidence="3" id="KW-1185">Reference proteome</keyword>
<dbReference type="Proteomes" id="UP000008514">
    <property type="component" value="Chromosome"/>
</dbReference>
<dbReference type="InterPro" id="IPR013096">
    <property type="entry name" value="Cupin_2"/>
</dbReference>
<organism evidence="2 3">
    <name type="scientific">Psychroflexus torquis (strain ATCC 700755 / CIP 106069 / ACAM 623)</name>
    <dbReference type="NCBI Taxonomy" id="313595"/>
    <lineage>
        <taxon>Bacteria</taxon>
        <taxon>Pseudomonadati</taxon>
        <taxon>Bacteroidota</taxon>
        <taxon>Flavobacteriia</taxon>
        <taxon>Flavobacteriales</taxon>
        <taxon>Flavobacteriaceae</taxon>
        <taxon>Psychroflexus</taxon>
    </lineage>
</organism>
<name>K4IS78_PSYTT</name>
<dbReference type="PANTHER" id="PTHR36114:SF1">
    <property type="entry name" value="16.7 KDA PROTEIN IN WHIE LOCUS"/>
    <property type="match status" value="1"/>
</dbReference>
<dbReference type="PANTHER" id="PTHR36114">
    <property type="entry name" value="16.7 KDA PROTEIN IN WHIE LOCUS"/>
    <property type="match status" value="1"/>
</dbReference>
<dbReference type="AlphaFoldDB" id="K4IS78"/>
<proteinExistence type="predicted"/>
<dbReference type="EMBL" id="CP003879">
    <property type="protein sequence ID" value="AFU68330.1"/>
    <property type="molecule type" value="Genomic_DNA"/>
</dbReference>
<dbReference type="InterPro" id="IPR014710">
    <property type="entry name" value="RmlC-like_jellyroll"/>
</dbReference>
<dbReference type="InterPro" id="IPR052044">
    <property type="entry name" value="PKS_Associated_Protein"/>
</dbReference>
<dbReference type="CDD" id="cd02226">
    <property type="entry name" value="cupin_YdbB-like"/>
    <property type="match status" value="1"/>
</dbReference>
<sequence>MNLKEKLSEITDYYAPKIVGEVNDVFIKLVKINGNKVPWHIHENEDELFYVLSGSLLFEVENREPFTMNNGDLFIVKRGLNHRISSKGECHIMLVENKMTLHTGGTVNEITKSIKEQRLS</sequence>
<evidence type="ECO:0000313" key="2">
    <source>
        <dbReference type="EMBL" id="AFU68330.1"/>
    </source>
</evidence>
<protein>
    <submittedName>
        <fullName evidence="2">Cupin_2 superfamily protein</fullName>
    </submittedName>
</protein>
<dbReference type="Gene3D" id="2.60.120.10">
    <property type="entry name" value="Jelly Rolls"/>
    <property type="match status" value="1"/>
</dbReference>
<dbReference type="SUPFAM" id="SSF51182">
    <property type="entry name" value="RmlC-like cupins"/>
    <property type="match status" value="1"/>
</dbReference>
<gene>
    <name evidence="2" type="ordered locus">P700755_001412</name>
</gene>
<dbReference type="Pfam" id="PF07883">
    <property type="entry name" value="Cupin_2"/>
    <property type="match status" value="1"/>
</dbReference>
<evidence type="ECO:0000259" key="1">
    <source>
        <dbReference type="Pfam" id="PF07883"/>
    </source>
</evidence>
<accession>K4IS78</accession>
<dbReference type="OrthoDB" id="9794183at2"/>
<dbReference type="KEGG" id="ptq:P700755_001412"/>